<dbReference type="EMBL" id="CP058935">
    <property type="protein sequence ID" value="QLI70596.1"/>
    <property type="molecule type" value="Genomic_DNA"/>
</dbReference>
<dbReference type="Proteomes" id="UP000510686">
    <property type="component" value="Chromosome 4"/>
</dbReference>
<protein>
    <submittedName>
        <fullName evidence="1">Uncharacterized protein</fullName>
    </submittedName>
</protein>
<name>A0A7D5UYS7_9HYPO</name>
<proteinExistence type="predicted"/>
<dbReference type="AlphaFoldDB" id="A0A7D5UYS7"/>
<sequence>MTAKVMTVNDGSQMPAMAYGVGTAHLSKFRQIFGLPDFDSVQLIVEALNMGYRHIDTAQRDLHRLKGYLDDLDKFWLTEEDIEDIRQLGLQQKVSNFLQMGVGREYETGLVEPSPSWGFNTPKNMMTTVKNVAIVLST</sequence>
<dbReference type="SUPFAM" id="SSF51430">
    <property type="entry name" value="NAD(P)-linked oxidoreductase"/>
    <property type="match status" value="1"/>
</dbReference>
<dbReference type="Gene3D" id="3.20.20.100">
    <property type="entry name" value="NADP-dependent oxidoreductase domain"/>
    <property type="match status" value="1"/>
</dbReference>
<dbReference type="KEGG" id="mbrn:90967920"/>
<keyword evidence="2" id="KW-1185">Reference proteome</keyword>
<dbReference type="GeneID" id="90967920"/>
<evidence type="ECO:0000313" key="1">
    <source>
        <dbReference type="EMBL" id="QLI70596.1"/>
    </source>
</evidence>
<dbReference type="RefSeq" id="XP_065987052.1">
    <property type="nucleotide sequence ID" value="XM_066130916.1"/>
</dbReference>
<organism evidence="1 2">
    <name type="scientific">Metarhizium brunneum</name>
    <dbReference type="NCBI Taxonomy" id="500148"/>
    <lineage>
        <taxon>Eukaryota</taxon>
        <taxon>Fungi</taxon>
        <taxon>Dikarya</taxon>
        <taxon>Ascomycota</taxon>
        <taxon>Pezizomycotina</taxon>
        <taxon>Sordariomycetes</taxon>
        <taxon>Hypocreomycetidae</taxon>
        <taxon>Hypocreales</taxon>
        <taxon>Clavicipitaceae</taxon>
        <taxon>Metarhizium</taxon>
    </lineage>
</organism>
<gene>
    <name evidence="1" type="ORF">G6M90_00g069550</name>
</gene>
<dbReference type="InterPro" id="IPR036812">
    <property type="entry name" value="NAD(P)_OxRdtase_dom_sf"/>
</dbReference>
<dbReference type="OrthoDB" id="416253at2759"/>
<accession>A0A7D5UYS7</accession>
<reference evidence="1 2" key="1">
    <citation type="submission" date="2020-07" db="EMBL/GenBank/DDBJ databases">
        <title>Telomere length de novo assembly of all 7 chromosomes of the fungus, Metarhizium brunneum, using a novel assembly pipeline.</title>
        <authorList>
            <person name="Saud z."/>
            <person name="Kortsinoglou A."/>
            <person name="Kouvelis V.N."/>
            <person name="Butt T.M."/>
        </authorList>
    </citation>
    <scope>NUCLEOTIDE SEQUENCE [LARGE SCALE GENOMIC DNA]</scope>
    <source>
        <strain evidence="1 2">4556</strain>
    </source>
</reference>
<evidence type="ECO:0000313" key="2">
    <source>
        <dbReference type="Proteomes" id="UP000510686"/>
    </source>
</evidence>